<organism evidence="1 2">
    <name type="scientific">Acrasis kona</name>
    <dbReference type="NCBI Taxonomy" id="1008807"/>
    <lineage>
        <taxon>Eukaryota</taxon>
        <taxon>Discoba</taxon>
        <taxon>Heterolobosea</taxon>
        <taxon>Tetramitia</taxon>
        <taxon>Eutetramitia</taxon>
        <taxon>Acrasidae</taxon>
        <taxon>Acrasis</taxon>
    </lineage>
</organism>
<name>A0AAW2ZG94_9EUKA</name>
<reference evidence="1 2" key="1">
    <citation type="submission" date="2024-03" db="EMBL/GenBank/DDBJ databases">
        <title>The Acrasis kona genome and developmental transcriptomes reveal deep origins of eukaryotic multicellular pathways.</title>
        <authorList>
            <person name="Sheikh S."/>
            <person name="Fu C.-J."/>
            <person name="Brown M.W."/>
            <person name="Baldauf S.L."/>
        </authorList>
    </citation>
    <scope>NUCLEOTIDE SEQUENCE [LARGE SCALE GENOMIC DNA]</scope>
    <source>
        <strain evidence="1 2">ATCC MYA-3509</strain>
    </source>
</reference>
<accession>A0AAW2ZG94</accession>
<gene>
    <name evidence="1" type="ORF">AKO1_008682</name>
</gene>
<evidence type="ECO:0000313" key="2">
    <source>
        <dbReference type="Proteomes" id="UP001431209"/>
    </source>
</evidence>
<protein>
    <submittedName>
        <fullName evidence="1">Uncharacterized protein</fullName>
    </submittedName>
</protein>
<comment type="caution">
    <text evidence="1">The sequence shown here is derived from an EMBL/GenBank/DDBJ whole genome shotgun (WGS) entry which is preliminary data.</text>
</comment>
<dbReference type="GO" id="GO:0003723">
    <property type="term" value="F:RNA binding"/>
    <property type="evidence" value="ECO:0007669"/>
    <property type="project" value="InterPro"/>
</dbReference>
<proteinExistence type="predicted"/>
<dbReference type="InterPro" id="IPR036612">
    <property type="entry name" value="KH_dom_type_1_sf"/>
</dbReference>
<dbReference type="CDD" id="cd00105">
    <property type="entry name" value="KH-I"/>
    <property type="match status" value="1"/>
</dbReference>
<dbReference type="Proteomes" id="UP001431209">
    <property type="component" value="Unassembled WGS sequence"/>
</dbReference>
<dbReference type="AlphaFoldDB" id="A0AAW2ZG94"/>
<evidence type="ECO:0000313" key="1">
    <source>
        <dbReference type="EMBL" id="KAL0487761.1"/>
    </source>
</evidence>
<dbReference type="EMBL" id="JAOPGA020001373">
    <property type="protein sequence ID" value="KAL0487761.1"/>
    <property type="molecule type" value="Genomic_DNA"/>
</dbReference>
<sequence>MMVDKLKKKEEKMVVTDDALKYVIGVNHSNLSMIEKFSGCLLSCKDSTITIQYNKKDQLIKAKKKIQEAINNSHVVFSHPDEANIILDLPNDFSINATEILFREYEQSANGIFYTLVASPTDKIQKDSESSHKKEITEQNLVKYSVIRANSESVSNELINRFCVAVVNANLTYSCPVLPESVAERKIHLNIGRQLFYKPKTANQPIFHKDHPSATKVHVRDFERFEIGHGKDIKTMFDDLPKERGEKVLEIINNEFNIYHQVPKVCLHFIDVVHKSRFCCEFLLDEESDEPLSFLSFKTESKKHVFLALTKVTNKEEVQDLALDYRLKMVSQHKTKFLDSINDKEIINMIESISWNEVADENNERGLNLSKVHHKRFLVDDIIYTRGIRTQSKDDVEFVINFNTKTSFDLDEITEVYAVCTAQETDSVDVDTVEKVVRKMLNCVESILLG</sequence>
<dbReference type="SUPFAM" id="SSF54791">
    <property type="entry name" value="Eukaryotic type KH-domain (KH-domain type I)"/>
    <property type="match status" value="1"/>
</dbReference>
<keyword evidence="2" id="KW-1185">Reference proteome</keyword>